<feature type="transmembrane region" description="Helical" evidence="6">
    <location>
        <begin position="191"/>
        <end position="213"/>
    </location>
</feature>
<dbReference type="FunFam" id="3.30.565.10:FF:000010">
    <property type="entry name" value="Sensor histidine kinase RcsC"/>
    <property type="match status" value="1"/>
</dbReference>
<dbReference type="PROSITE" id="PS50109">
    <property type="entry name" value="HIS_KIN"/>
    <property type="match status" value="1"/>
</dbReference>
<dbReference type="PRINTS" id="PR00344">
    <property type="entry name" value="BCTRLSENSOR"/>
</dbReference>
<evidence type="ECO:0000256" key="2">
    <source>
        <dbReference type="ARBA" id="ARBA00012438"/>
    </source>
</evidence>
<dbReference type="SMART" id="SM00387">
    <property type="entry name" value="HATPase_c"/>
    <property type="match status" value="1"/>
</dbReference>
<dbReference type="CDD" id="cd00082">
    <property type="entry name" value="HisKA"/>
    <property type="match status" value="1"/>
</dbReference>
<evidence type="ECO:0000256" key="6">
    <source>
        <dbReference type="SAM" id="Phobius"/>
    </source>
</evidence>
<keyword evidence="4" id="KW-0808">Transferase</keyword>
<dbReference type="PANTHER" id="PTHR43047">
    <property type="entry name" value="TWO-COMPONENT HISTIDINE PROTEIN KINASE"/>
    <property type="match status" value="1"/>
</dbReference>
<reference evidence="8" key="1">
    <citation type="submission" date="2018-05" db="EMBL/GenBank/DDBJ databases">
        <authorList>
            <person name="Lanie J.A."/>
            <person name="Ng W.-L."/>
            <person name="Kazmierczak K.M."/>
            <person name="Andrzejewski T.M."/>
            <person name="Davidsen T.M."/>
            <person name="Wayne K.J."/>
            <person name="Tettelin H."/>
            <person name="Glass J.I."/>
            <person name="Rusch D."/>
            <person name="Podicherti R."/>
            <person name="Tsui H.-C.T."/>
            <person name="Winkler M.E."/>
        </authorList>
    </citation>
    <scope>NUCLEOTIDE SEQUENCE</scope>
</reference>
<evidence type="ECO:0000313" key="8">
    <source>
        <dbReference type="EMBL" id="SUZ58534.1"/>
    </source>
</evidence>
<dbReference type="GO" id="GO:0000155">
    <property type="term" value="F:phosphorelay sensor kinase activity"/>
    <property type="evidence" value="ECO:0007669"/>
    <property type="project" value="InterPro"/>
</dbReference>
<dbReference type="InterPro" id="IPR005467">
    <property type="entry name" value="His_kinase_dom"/>
</dbReference>
<dbReference type="Gene3D" id="1.10.287.130">
    <property type="match status" value="1"/>
</dbReference>
<keyword evidence="6" id="KW-0472">Membrane</keyword>
<proteinExistence type="predicted"/>
<keyword evidence="6" id="KW-1133">Transmembrane helix</keyword>
<name>A0A381NWH7_9ZZZZ</name>
<dbReference type="SMART" id="SM00388">
    <property type="entry name" value="HisKA"/>
    <property type="match status" value="1"/>
</dbReference>
<protein>
    <recommendedName>
        <fullName evidence="2">histidine kinase</fullName>
        <ecNumber evidence="2">2.7.13.3</ecNumber>
    </recommendedName>
</protein>
<evidence type="ECO:0000256" key="3">
    <source>
        <dbReference type="ARBA" id="ARBA00022553"/>
    </source>
</evidence>
<dbReference type="AlphaFoldDB" id="A0A381NWH7"/>
<accession>A0A381NWH7</accession>
<dbReference type="InterPro" id="IPR003661">
    <property type="entry name" value="HisK_dim/P_dom"/>
</dbReference>
<dbReference type="Pfam" id="PF00512">
    <property type="entry name" value="HisKA"/>
    <property type="match status" value="1"/>
</dbReference>
<keyword evidence="3" id="KW-0597">Phosphoprotein</keyword>
<dbReference type="InterPro" id="IPR004358">
    <property type="entry name" value="Sig_transdc_His_kin-like_C"/>
</dbReference>
<sequence length="533" mass="60478">MFHSLRHKILLVVAVCASITLLGFFAVYWLTLEQHQSLERHHDLPAVSLTWFTLNNGVHRAAWAQKAWLDSGDQEFLKERDLAWGNDIHPAFKQLDLLYKKVRVWEGERSVERRVFYDLRLMVLALENLQQKTSEPSQSMTVEEAQIIWTEKEWPLVQNISRQVEIVIRWQTDFARQQDSELRRGLSGLGIWIWIVASVVLLLVLVLAVFFANRITAPLRKLRGAVQQVTKDQFRDPIKKSIEVQDKAEEFTENEDEVQTLTEVFHKMESVIRERTELLEASNRQLDEASRAKGMYLISMSHELRTPLNAIIGFAEVLLESGKEGPLSVYQIDRLGRILKSGQHLLELINSLLDLSKIEAGQMEVSKSEFQLKILLQDVMEWLEPLMQKKSLEYELVFHPDTSIMLYSDSGKVRQVLINLLGNAIKFTDSGGRIEVSSSQDKTGISIAVQDTGCGISAEQQQSIFDVFHQVNSSEIRVDSSDLTLQKGTGLGLALVQSLMKLLGGSVSLESVYGKGSTFTIHFQGSCSPKLET</sequence>
<dbReference type="CDD" id="cd16922">
    <property type="entry name" value="HATPase_EvgS-ArcB-TorS-like"/>
    <property type="match status" value="1"/>
</dbReference>
<feature type="domain" description="Histidine kinase" evidence="7">
    <location>
        <begin position="299"/>
        <end position="527"/>
    </location>
</feature>
<dbReference type="Gene3D" id="3.30.565.10">
    <property type="entry name" value="Histidine kinase-like ATPase, C-terminal domain"/>
    <property type="match status" value="1"/>
</dbReference>
<dbReference type="SUPFAM" id="SSF55874">
    <property type="entry name" value="ATPase domain of HSP90 chaperone/DNA topoisomerase II/histidine kinase"/>
    <property type="match status" value="1"/>
</dbReference>
<dbReference type="InterPro" id="IPR036097">
    <property type="entry name" value="HisK_dim/P_sf"/>
</dbReference>
<dbReference type="Pfam" id="PF02518">
    <property type="entry name" value="HATPase_c"/>
    <property type="match status" value="1"/>
</dbReference>
<dbReference type="EMBL" id="UINC01000625">
    <property type="protein sequence ID" value="SUZ58534.1"/>
    <property type="molecule type" value="Genomic_DNA"/>
</dbReference>
<gene>
    <name evidence="8" type="ORF">METZ01_LOCUS11388</name>
</gene>
<feature type="transmembrane region" description="Helical" evidence="6">
    <location>
        <begin position="9"/>
        <end position="30"/>
    </location>
</feature>
<dbReference type="SUPFAM" id="SSF47384">
    <property type="entry name" value="Homodimeric domain of signal transducing histidine kinase"/>
    <property type="match status" value="1"/>
</dbReference>
<evidence type="ECO:0000259" key="7">
    <source>
        <dbReference type="PROSITE" id="PS50109"/>
    </source>
</evidence>
<evidence type="ECO:0000256" key="1">
    <source>
        <dbReference type="ARBA" id="ARBA00000085"/>
    </source>
</evidence>
<dbReference type="EC" id="2.7.13.3" evidence="2"/>
<dbReference type="Gene3D" id="6.10.340.10">
    <property type="match status" value="1"/>
</dbReference>
<dbReference type="InterPro" id="IPR036890">
    <property type="entry name" value="HATPase_C_sf"/>
</dbReference>
<keyword evidence="6" id="KW-0812">Transmembrane</keyword>
<dbReference type="InterPro" id="IPR003594">
    <property type="entry name" value="HATPase_dom"/>
</dbReference>
<keyword evidence="5" id="KW-0418">Kinase</keyword>
<evidence type="ECO:0000256" key="4">
    <source>
        <dbReference type="ARBA" id="ARBA00022679"/>
    </source>
</evidence>
<evidence type="ECO:0000256" key="5">
    <source>
        <dbReference type="ARBA" id="ARBA00022777"/>
    </source>
</evidence>
<organism evidence="8">
    <name type="scientific">marine metagenome</name>
    <dbReference type="NCBI Taxonomy" id="408172"/>
    <lineage>
        <taxon>unclassified sequences</taxon>
        <taxon>metagenomes</taxon>
        <taxon>ecological metagenomes</taxon>
    </lineage>
</organism>
<comment type="catalytic activity">
    <reaction evidence="1">
        <text>ATP + protein L-histidine = ADP + protein N-phospho-L-histidine.</text>
        <dbReference type="EC" id="2.7.13.3"/>
    </reaction>
</comment>